<dbReference type="PANTHER" id="PTHR43244">
    <property type="match status" value="1"/>
</dbReference>
<dbReference type="InterPro" id="IPR050564">
    <property type="entry name" value="F420-G6PD/mer"/>
</dbReference>
<dbReference type="NCBIfam" id="TIGR03617">
    <property type="entry name" value="F420_MSMEG_2256"/>
    <property type="match status" value="1"/>
</dbReference>
<dbReference type="GO" id="GO:0016705">
    <property type="term" value="F:oxidoreductase activity, acting on paired donors, with incorporation or reduction of molecular oxygen"/>
    <property type="evidence" value="ECO:0007669"/>
    <property type="project" value="InterPro"/>
</dbReference>
<dbReference type="PANTHER" id="PTHR43244:SF2">
    <property type="entry name" value="CONSERVED HYPOTHETICAL ALANINE AND PROLINE-RICH PROTEIN"/>
    <property type="match status" value="1"/>
</dbReference>
<dbReference type="EC" id="1.-.-.-" evidence="2"/>
<evidence type="ECO:0000313" key="3">
    <source>
        <dbReference type="Proteomes" id="UP000680132"/>
    </source>
</evidence>
<name>A0A939QQ26_9MICO</name>
<proteinExistence type="predicted"/>
<reference evidence="2" key="1">
    <citation type="submission" date="2021-03" db="EMBL/GenBank/DDBJ databases">
        <title>Microbacterium sp. nov., a novel actinobacterium isolated from cow dung.</title>
        <authorList>
            <person name="Zhang L."/>
        </authorList>
    </citation>
    <scope>NUCLEOTIDE SEQUENCE</scope>
    <source>
        <strain evidence="2">NEAU-LLB</strain>
    </source>
</reference>
<dbReference type="EMBL" id="JAGFOA010000001">
    <property type="protein sequence ID" value="MBO3662576.1"/>
    <property type="molecule type" value="Genomic_DNA"/>
</dbReference>
<dbReference type="Pfam" id="PF00296">
    <property type="entry name" value="Bac_luciferase"/>
    <property type="match status" value="1"/>
</dbReference>
<dbReference type="RefSeq" id="WP_208500237.1">
    <property type="nucleotide sequence ID" value="NZ_JAGFOA010000001.1"/>
</dbReference>
<comment type="caution">
    <text evidence="2">The sequence shown here is derived from an EMBL/GenBank/DDBJ whole genome shotgun (WGS) entry which is preliminary data.</text>
</comment>
<accession>A0A939QQ26</accession>
<gene>
    <name evidence="2" type="ORF">J5V96_03520</name>
</gene>
<organism evidence="2 3">
    <name type="scientific">Microbacterium stercoris</name>
    <dbReference type="NCBI Taxonomy" id="2820289"/>
    <lineage>
        <taxon>Bacteria</taxon>
        <taxon>Bacillati</taxon>
        <taxon>Actinomycetota</taxon>
        <taxon>Actinomycetes</taxon>
        <taxon>Micrococcales</taxon>
        <taxon>Microbacteriaceae</taxon>
        <taxon>Microbacterium</taxon>
    </lineage>
</organism>
<protein>
    <submittedName>
        <fullName evidence="2">TIGR03617 family F420-dependent LLM class oxidoreductase</fullName>
        <ecNumber evidence="2">1.-.-.-</ecNumber>
    </submittedName>
</protein>
<keyword evidence="2" id="KW-0560">Oxidoreductase</keyword>
<keyword evidence="3" id="KW-1185">Reference proteome</keyword>
<evidence type="ECO:0000259" key="1">
    <source>
        <dbReference type="Pfam" id="PF00296"/>
    </source>
</evidence>
<sequence>MSETTQFHIEIGSRDASPAGAERAARFAAEAGFGGLQLTELQHDPFVACALAAREAQRAGHPIRIATSIAVAFARNPMTVAVAANDLQLASDGRFALGLGSQVQAHIERRFSMPWSAPAPRMREFIGAVRAIWHSWETGEKLDFRGEHYSHTLMTPMFSPGPNPHGNPPIWLAGVGAAMTRLAGEAADGFVAHAFTTREYLAEVSVPALAAGRARGSLETPIELVALPFVIVGSDPSARAAQEKAVRQQIAFYGSTPSYRGVMELHGWEAAADAMHAASKRGEWREMSALVTDEMLDAFAVWGTPAEVRTALRSRYAGLATTVCINAPEGATPDDLAALAR</sequence>
<evidence type="ECO:0000313" key="2">
    <source>
        <dbReference type="EMBL" id="MBO3662576.1"/>
    </source>
</evidence>
<dbReference type="CDD" id="cd01097">
    <property type="entry name" value="Tetrahydromethanopterin_reductase"/>
    <property type="match status" value="1"/>
</dbReference>
<feature type="domain" description="Luciferase-like" evidence="1">
    <location>
        <begin position="16"/>
        <end position="318"/>
    </location>
</feature>
<dbReference type="InterPro" id="IPR019919">
    <property type="entry name" value="Lucif-like_OxRdtase_MSMEG_2256"/>
</dbReference>
<dbReference type="InterPro" id="IPR036661">
    <property type="entry name" value="Luciferase-like_sf"/>
</dbReference>
<dbReference type="AlphaFoldDB" id="A0A939QQ26"/>
<dbReference type="Gene3D" id="3.20.20.30">
    <property type="entry name" value="Luciferase-like domain"/>
    <property type="match status" value="1"/>
</dbReference>
<dbReference type="SUPFAM" id="SSF51679">
    <property type="entry name" value="Bacterial luciferase-like"/>
    <property type="match status" value="1"/>
</dbReference>
<dbReference type="Proteomes" id="UP000680132">
    <property type="component" value="Unassembled WGS sequence"/>
</dbReference>
<dbReference type="InterPro" id="IPR011251">
    <property type="entry name" value="Luciferase-like_dom"/>
</dbReference>